<name>A0A2A5ARW0_9GAMM</name>
<accession>A0A2A5ARW0</accession>
<evidence type="ECO:0000313" key="2">
    <source>
        <dbReference type="Proteomes" id="UP000218327"/>
    </source>
</evidence>
<protein>
    <submittedName>
        <fullName evidence="1">Cro/Cl family transcriptional regulator</fullName>
    </submittedName>
</protein>
<dbReference type="AlphaFoldDB" id="A0A2A5ARW0"/>
<gene>
    <name evidence="1" type="ORF">COA96_14900</name>
</gene>
<comment type="caution">
    <text evidence="1">The sequence shown here is derived from an EMBL/GenBank/DDBJ whole genome shotgun (WGS) entry which is preliminary data.</text>
</comment>
<organism evidence="1 2">
    <name type="scientific">SAR86 cluster bacterium</name>
    <dbReference type="NCBI Taxonomy" id="2030880"/>
    <lineage>
        <taxon>Bacteria</taxon>
        <taxon>Pseudomonadati</taxon>
        <taxon>Pseudomonadota</taxon>
        <taxon>Gammaproteobacteria</taxon>
        <taxon>SAR86 cluster</taxon>
    </lineage>
</organism>
<dbReference type="Proteomes" id="UP000218327">
    <property type="component" value="Unassembled WGS sequence"/>
</dbReference>
<feature type="non-terminal residue" evidence="1">
    <location>
        <position position="46"/>
    </location>
</feature>
<sequence length="46" mass="5154">MEKYLQASANIDWDHPNVAAKAAELSCDLINKVDIAKACFVFVRDE</sequence>
<dbReference type="EMBL" id="NVVJ01000067">
    <property type="protein sequence ID" value="PCJ22017.1"/>
    <property type="molecule type" value="Genomic_DNA"/>
</dbReference>
<proteinExistence type="predicted"/>
<reference evidence="2" key="1">
    <citation type="submission" date="2017-08" db="EMBL/GenBank/DDBJ databases">
        <title>A dynamic microbial community with high functional redundancy inhabits the cold, oxic subseafloor aquifer.</title>
        <authorList>
            <person name="Tully B.J."/>
            <person name="Wheat C.G."/>
            <person name="Glazer B.T."/>
            <person name="Huber J.A."/>
        </authorList>
    </citation>
    <scope>NUCLEOTIDE SEQUENCE [LARGE SCALE GENOMIC DNA]</scope>
</reference>
<evidence type="ECO:0000313" key="1">
    <source>
        <dbReference type="EMBL" id="PCJ22017.1"/>
    </source>
</evidence>